<feature type="domain" description="AMP-binding enzyme C-terminal" evidence="4">
    <location>
        <begin position="425"/>
        <end position="500"/>
    </location>
</feature>
<sequence length="514" mass="54578">MVACDSGRTERCPVNTPSISQWPVRQAARSPESVATVFDGVKRSYAEFDTDIARATAALRARGIGHGDRVALLSANHPAHIDLFFACGRLGAILVPLNARLSENEIAHCLSDSGTALLVTSAELADRGDPAAEQAGTREVIDLAAWTQLCAETDPDRDEPRGTGDDPCMIMYTSGTTGRPKGAVLTHSSVTFATLNAALDLGLTGRDVSLACAPLYHTAAFFMGATPTLLRGGTVIIQDGFEPGRVLAQIEADQISYGFGVPVMLDMLSRHPDWDQTDLTSLRVFTVGGAPVRLDTLHTWLARDVAVCQGYGLTESGPGALVLTPEQAKDKVGSAGLPHLFTEVRIAGLDDAPVTPGERGEIQVRGPNVMAGYWNNPGATAAAFAPDGWLRTGDVGVADDDGFITVVDRLKDMFISGGENVYPAEVEAAIIELPGVLEAAVLGVPDERWGETGLALIRLADGAELTAEALADQLAGRLARYKIPRRLQIVDSIPRNPTGKILKSRIRTTLEVDQ</sequence>
<organism evidence="5 6">
    <name type="scientific">Enemella evansiae</name>
    <dbReference type="NCBI Taxonomy" id="2016499"/>
    <lineage>
        <taxon>Bacteria</taxon>
        <taxon>Bacillati</taxon>
        <taxon>Actinomycetota</taxon>
        <taxon>Actinomycetes</taxon>
        <taxon>Propionibacteriales</taxon>
        <taxon>Propionibacteriaceae</taxon>
        <taxon>Enemella</taxon>
    </lineage>
</organism>
<dbReference type="SUPFAM" id="SSF56801">
    <property type="entry name" value="Acetyl-CoA synthetase-like"/>
    <property type="match status" value="1"/>
</dbReference>
<dbReference type="InterPro" id="IPR045851">
    <property type="entry name" value="AMP-bd_C_sf"/>
</dbReference>
<dbReference type="CDD" id="cd17631">
    <property type="entry name" value="FACL_FadD13-like"/>
    <property type="match status" value="1"/>
</dbReference>
<reference evidence="5 6" key="1">
    <citation type="submission" date="2017-07" db="EMBL/GenBank/DDBJ databases">
        <title>Draft whole genome sequences of clinical Proprionibacteriaceae strains.</title>
        <authorList>
            <person name="Bernier A.-M."/>
            <person name="Bernard K."/>
            <person name="Domingo M.-C."/>
        </authorList>
    </citation>
    <scope>NUCLEOTIDE SEQUENCE [LARGE SCALE GENOMIC DNA]</scope>
    <source>
        <strain evidence="5 6">NML 030167</strain>
    </source>
</reference>
<dbReference type="GO" id="GO:0016878">
    <property type="term" value="F:acid-thiol ligase activity"/>
    <property type="evidence" value="ECO:0007669"/>
    <property type="project" value="UniProtKB-ARBA"/>
</dbReference>
<dbReference type="Pfam" id="PF13193">
    <property type="entry name" value="AMP-binding_C"/>
    <property type="match status" value="1"/>
</dbReference>
<evidence type="ECO:0000256" key="2">
    <source>
        <dbReference type="ARBA" id="ARBA00022598"/>
    </source>
</evidence>
<dbReference type="FunFam" id="3.30.300.30:FF:000008">
    <property type="entry name" value="2,3-dihydroxybenzoate-AMP ligase"/>
    <property type="match status" value="1"/>
</dbReference>
<name>A0A255GNJ5_9ACTN</name>
<dbReference type="InterPro" id="IPR020845">
    <property type="entry name" value="AMP-binding_CS"/>
</dbReference>
<keyword evidence="6" id="KW-1185">Reference proteome</keyword>
<dbReference type="InterPro" id="IPR042099">
    <property type="entry name" value="ANL_N_sf"/>
</dbReference>
<feature type="domain" description="AMP-dependent synthetase/ligase" evidence="3">
    <location>
        <begin position="25"/>
        <end position="374"/>
    </location>
</feature>
<dbReference type="OrthoDB" id="9803968at2"/>
<dbReference type="InterPro" id="IPR050237">
    <property type="entry name" value="ATP-dep_AMP-bd_enzyme"/>
</dbReference>
<dbReference type="Pfam" id="PF00501">
    <property type="entry name" value="AMP-binding"/>
    <property type="match status" value="1"/>
</dbReference>
<evidence type="ECO:0000256" key="1">
    <source>
        <dbReference type="ARBA" id="ARBA00006432"/>
    </source>
</evidence>
<dbReference type="Gene3D" id="3.30.300.30">
    <property type="match status" value="1"/>
</dbReference>
<keyword evidence="2" id="KW-0436">Ligase</keyword>
<evidence type="ECO:0000259" key="4">
    <source>
        <dbReference type="Pfam" id="PF13193"/>
    </source>
</evidence>
<dbReference type="Gene3D" id="3.40.50.12780">
    <property type="entry name" value="N-terminal domain of ligase-like"/>
    <property type="match status" value="1"/>
</dbReference>
<gene>
    <name evidence="5" type="ORF">CGZ94_00180</name>
</gene>
<evidence type="ECO:0000313" key="5">
    <source>
        <dbReference type="EMBL" id="OYO17369.1"/>
    </source>
</evidence>
<dbReference type="PANTHER" id="PTHR43767">
    <property type="entry name" value="LONG-CHAIN-FATTY-ACID--COA LIGASE"/>
    <property type="match status" value="1"/>
</dbReference>
<proteinExistence type="inferred from homology"/>
<evidence type="ECO:0000313" key="6">
    <source>
        <dbReference type="Proteomes" id="UP000215896"/>
    </source>
</evidence>
<dbReference type="PROSITE" id="PS00455">
    <property type="entry name" value="AMP_BINDING"/>
    <property type="match status" value="1"/>
</dbReference>
<dbReference type="AlphaFoldDB" id="A0A255GNJ5"/>
<dbReference type="InterPro" id="IPR000873">
    <property type="entry name" value="AMP-dep_synth/lig_dom"/>
</dbReference>
<accession>A0A255GNJ5</accession>
<protein>
    <submittedName>
        <fullName evidence="5">p-hydroxycinnamoyl-CoA synthetase</fullName>
    </submittedName>
</protein>
<dbReference type="PANTHER" id="PTHR43767:SF1">
    <property type="entry name" value="NONRIBOSOMAL PEPTIDE SYNTHASE PES1 (EUROFUNG)-RELATED"/>
    <property type="match status" value="1"/>
</dbReference>
<dbReference type="InterPro" id="IPR025110">
    <property type="entry name" value="AMP-bd_C"/>
</dbReference>
<comment type="caution">
    <text evidence="5">The sequence shown here is derived from an EMBL/GenBank/DDBJ whole genome shotgun (WGS) entry which is preliminary data.</text>
</comment>
<comment type="similarity">
    <text evidence="1">Belongs to the ATP-dependent AMP-binding enzyme family.</text>
</comment>
<evidence type="ECO:0000259" key="3">
    <source>
        <dbReference type="Pfam" id="PF00501"/>
    </source>
</evidence>
<dbReference type="Proteomes" id="UP000215896">
    <property type="component" value="Unassembled WGS sequence"/>
</dbReference>
<dbReference type="EMBL" id="NMVO01000001">
    <property type="protein sequence ID" value="OYO17369.1"/>
    <property type="molecule type" value="Genomic_DNA"/>
</dbReference>